<name>A0AAV4RS30_CAEEX</name>
<evidence type="ECO:0000313" key="2">
    <source>
        <dbReference type="Proteomes" id="UP001054945"/>
    </source>
</evidence>
<dbReference type="Proteomes" id="UP001054945">
    <property type="component" value="Unassembled WGS sequence"/>
</dbReference>
<accession>A0AAV4RS30</accession>
<organism evidence="1 2">
    <name type="scientific">Caerostris extrusa</name>
    <name type="common">Bark spider</name>
    <name type="synonym">Caerostris bankana</name>
    <dbReference type="NCBI Taxonomy" id="172846"/>
    <lineage>
        <taxon>Eukaryota</taxon>
        <taxon>Metazoa</taxon>
        <taxon>Ecdysozoa</taxon>
        <taxon>Arthropoda</taxon>
        <taxon>Chelicerata</taxon>
        <taxon>Arachnida</taxon>
        <taxon>Araneae</taxon>
        <taxon>Araneomorphae</taxon>
        <taxon>Entelegynae</taxon>
        <taxon>Araneoidea</taxon>
        <taxon>Araneidae</taxon>
        <taxon>Caerostris</taxon>
    </lineage>
</organism>
<evidence type="ECO:0000313" key="1">
    <source>
        <dbReference type="EMBL" id="GIY24540.1"/>
    </source>
</evidence>
<reference evidence="1 2" key="1">
    <citation type="submission" date="2021-06" db="EMBL/GenBank/DDBJ databases">
        <title>Caerostris extrusa draft genome.</title>
        <authorList>
            <person name="Kono N."/>
            <person name="Arakawa K."/>
        </authorList>
    </citation>
    <scope>NUCLEOTIDE SEQUENCE [LARGE SCALE GENOMIC DNA]</scope>
</reference>
<dbReference type="AlphaFoldDB" id="A0AAV4RS30"/>
<gene>
    <name evidence="1" type="ORF">CEXT_37371</name>
</gene>
<sequence>MFMTGKCILQRIEAVYSLPKESCRLFIQDRRTNILFLVDIGSDMSCRQLPKTDSFRANSRQINVYVQKALYLYFHLKFPSTTKLSDPNQLVRPAHHIAIKGPLVVAKPLYFQIVKQNLSFKIYASGAFETLEVIASPLHIKFCQYS</sequence>
<keyword evidence="2" id="KW-1185">Reference proteome</keyword>
<dbReference type="EMBL" id="BPLR01008419">
    <property type="protein sequence ID" value="GIY24540.1"/>
    <property type="molecule type" value="Genomic_DNA"/>
</dbReference>
<proteinExistence type="predicted"/>
<comment type="caution">
    <text evidence="1">The sequence shown here is derived from an EMBL/GenBank/DDBJ whole genome shotgun (WGS) entry which is preliminary data.</text>
</comment>
<protein>
    <submittedName>
        <fullName evidence="1">Uncharacterized protein</fullName>
    </submittedName>
</protein>